<organism evidence="2 3">
    <name type="scientific">Mobiluncus mulieris</name>
    <dbReference type="NCBI Taxonomy" id="2052"/>
    <lineage>
        <taxon>Bacteria</taxon>
        <taxon>Bacillati</taxon>
        <taxon>Actinomycetota</taxon>
        <taxon>Actinomycetes</taxon>
        <taxon>Actinomycetales</taxon>
        <taxon>Actinomycetaceae</taxon>
        <taxon>Mobiluncus</taxon>
    </lineage>
</organism>
<evidence type="ECO:0000313" key="4">
    <source>
        <dbReference type="Proteomes" id="UP001209486"/>
    </source>
</evidence>
<sequence length="56" mass="6145">MYAAAAARFPVLRTEKRCAAVTDFSLGPFGVRGILRHQALINRTRAYPLTTGVPQN</sequence>
<evidence type="ECO:0000313" key="3">
    <source>
        <dbReference type="Proteomes" id="UP000582487"/>
    </source>
</evidence>
<dbReference type="Proteomes" id="UP000582487">
    <property type="component" value="Unassembled WGS sequence"/>
</dbReference>
<keyword evidence="2" id="KW-0489">Methyltransferase</keyword>
<evidence type="ECO:0000313" key="1">
    <source>
        <dbReference type="EMBL" id="MCU9969375.1"/>
    </source>
</evidence>
<dbReference type="EMBL" id="VSZY01000014">
    <property type="protein sequence ID" value="MCU9969375.1"/>
    <property type="molecule type" value="Genomic_DNA"/>
</dbReference>
<dbReference type="EMBL" id="JABCUV010000009">
    <property type="protein sequence ID" value="NMW93667.1"/>
    <property type="molecule type" value="Genomic_DNA"/>
</dbReference>
<gene>
    <name evidence="1" type="ORF">FYZ43_08240</name>
    <name evidence="2" type="ORF">HHJ74_08185</name>
</gene>
<accession>A0A848RNU4</accession>
<proteinExistence type="predicted"/>
<protein>
    <submittedName>
        <fullName evidence="2">Methyltransferase</fullName>
    </submittedName>
</protein>
<comment type="caution">
    <text evidence="2">The sequence shown here is derived from an EMBL/GenBank/DDBJ whole genome shotgun (WGS) entry which is preliminary data.</text>
</comment>
<dbReference type="Proteomes" id="UP001209486">
    <property type="component" value="Unassembled WGS sequence"/>
</dbReference>
<evidence type="ECO:0000313" key="2">
    <source>
        <dbReference type="EMBL" id="NMW93667.1"/>
    </source>
</evidence>
<keyword evidence="2" id="KW-0808">Transferase</keyword>
<dbReference type="AlphaFoldDB" id="A0A848RNU4"/>
<reference evidence="1 4" key="1">
    <citation type="submission" date="2019-08" db="EMBL/GenBank/DDBJ databases">
        <title>Comparison of rpoB and gyrB Sequences from Mobiluncus Species and Development of a Multiplex PCR Method for Clinical Detection of Mobiluncus curtisii and Mobiluncus mulieris.</title>
        <authorList>
            <person name="Yang L."/>
            <person name="Shen Y."/>
            <person name="Xu G."/>
            <person name="Shu L.-B."/>
            <person name="Hu J."/>
            <person name="Zhang R."/>
            <person name="Wang Y."/>
            <person name="Zhou H.-W."/>
            <person name="Zhang X."/>
        </authorList>
    </citation>
    <scope>NUCLEOTIDE SEQUENCE [LARGE SCALE GENOMIC DNA]</scope>
    <source>
        <strain evidence="1 4">M26</strain>
    </source>
</reference>
<name>A0A848RNU4_9ACTO</name>
<dbReference type="GO" id="GO:0032259">
    <property type="term" value="P:methylation"/>
    <property type="evidence" value="ECO:0007669"/>
    <property type="project" value="UniProtKB-KW"/>
</dbReference>
<reference evidence="2 3" key="2">
    <citation type="submission" date="2020-04" db="EMBL/GenBank/DDBJ databases">
        <title>Antimicrobial susceptibility and clonality of vaginal-derived multi-drug resistant Mobiluncus isolates in China.</title>
        <authorList>
            <person name="Zhang X."/>
        </authorList>
    </citation>
    <scope>NUCLEOTIDE SEQUENCE [LARGE SCALE GENOMIC DNA]</scope>
    <source>
        <strain evidence="2 3">7</strain>
    </source>
</reference>
<dbReference type="GO" id="GO:0008168">
    <property type="term" value="F:methyltransferase activity"/>
    <property type="evidence" value="ECO:0007669"/>
    <property type="project" value="UniProtKB-KW"/>
</dbReference>